<keyword evidence="4" id="KW-1185">Reference proteome</keyword>
<organism evidence="3 4">
    <name type="scientific">Nocardioides cavernae</name>
    <dbReference type="NCBI Taxonomy" id="1921566"/>
    <lineage>
        <taxon>Bacteria</taxon>
        <taxon>Bacillati</taxon>
        <taxon>Actinomycetota</taxon>
        <taxon>Actinomycetes</taxon>
        <taxon>Propionibacteriales</taxon>
        <taxon>Nocardioidaceae</taxon>
        <taxon>Nocardioides</taxon>
    </lineage>
</organism>
<dbReference type="Gene3D" id="3.60.10.10">
    <property type="entry name" value="Endonuclease/exonuclease/phosphatase"/>
    <property type="match status" value="1"/>
</dbReference>
<evidence type="ECO:0000256" key="1">
    <source>
        <dbReference type="SAM" id="SignalP"/>
    </source>
</evidence>
<dbReference type="Proteomes" id="UP000618818">
    <property type="component" value="Unassembled WGS sequence"/>
</dbReference>
<dbReference type="Gene3D" id="3.40.720.10">
    <property type="entry name" value="Alkaline Phosphatase, subunit A"/>
    <property type="match status" value="1"/>
</dbReference>
<name>A0ABR8NAV0_9ACTN</name>
<sequence length="637" mass="67154">MPGTTASSRPSSLRRLCAVGLTLATALLVAPAAPDAGLAPASAVEPAAAPVAARSITVPQTTPATGFRVGNFNVLGADHTAPGGNRKGWESGTVRMDRVVSLLGENTLDVVGFQEFQPPQAARFAELMGASWQTYPGLDNPAGPSVNSIGWRTDVWTLLEARTLPIPYFDGAPSRMPAVLLQNVGTGRRVWFFNTHNPADVRGPAQSYRDAGFAMEVALANELRAAYPDAPFISLGDKNERGSYYCKVAPGANMWSASGGYVDGSTCSAPGGGAIDWIMGTKDVFFNSYTRVWNDFVSKTSDHPLYTANVVVPASAPVGVDHVVVVAVPGLTSAIAGGSSAPGEATRMATNGTSTMNARTVTESTQADANLMSLLSGRRVFPKAGGHGVGSKKTLPSTVHDSAGQYVSSLFDLAHNNSARTMFASSRKENQLVLRSWNRKSGGKDPYGVDDGTAKIDRFKIMRDDSKSVGWWRETIERKPAELSVIELSGVLNAGLDGGFKGADYQKAVRKAFQKVAGIRRSIAKSPAMNGTTLLIVTGTGGAQKSRGSSRTWAKSYKVPMWVTGPGVPAGSDLYGLNPSFTSPGQEQPGYSGTQPIRVGDLTNLVTRSLGVPPVPASSMDPEQRFQVFDPLLVPGS</sequence>
<dbReference type="InterPro" id="IPR036691">
    <property type="entry name" value="Endo/exonu/phosph_ase_sf"/>
</dbReference>
<dbReference type="RefSeq" id="WP_191194940.1">
    <property type="nucleotide sequence ID" value="NZ_JACXYZ010000001.1"/>
</dbReference>
<dbReference type="EMBL" id="JACXYZ010000001">
    <property type="protein sequence ID" value="MBD3925265.1"/>
    <property type="molecule type" value="Genomic_DNA"/>
</dbReference>
<feature type="domain" description="Endonuclease/exonuclease/phosphatase" evidence="2">
    <location>
        <begin position="72"/>
        <end position="303"/>
    </location>
</feature>
<comment type="caution">
    <text evidence="3">The sequence shown here is derived from an EMBL/GenBank/DDBJ whole genome shotgun (WGS) entry which is preliminary data.</text>
</comment>
<dbReference type="InterPro" id="IPR005135">
    <property type="entry name" value="Endo/exonuclease/phosphatase"/>
</dbReference>
<evidence type="ECO:0000259" key="2">
    <source>
        <dbReference type="Pfam" id="PF03372"/>
    </source>
</evidence>
<proteinExistence type="predicted"/>
<evidence type="ECO:0000313" key="3">
    <source>
        <dbReference type="EMBL" id="MBD3925265.1"/>
    </source>
</evidence>
<dbReference type="SUPFAM" id="SSF56219">
    <property type="entry name" value="DNase I-like"/>
    <property type="match status" value="1"/>
</dbReference>
<accession>A0ABR8NAV0</accession>
<reference evidence="3 4" key="1">
    <citation type="submission" date="2020-09" db="EMBL/GenBank/DDBJ databases">
        <title>novel species in genus Nocardioides.</title>
        <authorList>
            <person name="Zhang G."/>
        </authorList>
    </citation>
    <scope>NUCLEOTIDE SEQUENCE [LARGE SCALE GENOMIC DNA]</scope>
    <source>
        <strain evidence="3 4">KCTC 39551</strain>
    </source>
</reference>
<keyword evidence="1" id="KW-0732">Signal</keyword>
<feature type="chain" id="PRO_5045795806" description="Endonuclease/exonuclease/phosphatase domain-containing protein" evidence="1">
    <location>
        <begin position="33"/>
        <end position="637"/>
    </location>
</feature>
<dbReference type="Pfam" id="PF03372">
    <property type="entry name" value="Exo_endo_phos"/>
    <property type="match status" value="1"/>
</dbReference>
<evidence type="ECO:0000313" key="4">
    <source>
        <dbReference type="Proteomes" id="UP000618818"/>
    </source>
</evidence>
<gene>
    <name evidence="3" type="ORF">IEZ26_11570</name>
</gene>
<protein>
    <recommendedName>
        <fullName evidence="2">Endonuclease/exonuclease/phosphatase domain-containing protein</fullName>
    </recommendedName>
</protein>
<dbReference type="InterPro" id="IPR017850">
    <property type="entry name" value="Alkaline_phosphatase_core_sf"/>
</dbReference>
<feature type="signal peptide" evidence="1">
    <location>
        <begin position="1"/>
        <end position="32"/>
    </location>
</feature>